<evidence type="ECO:0000256" key="2">
    <source>
        <dbReference type="ARBA" id="ARBA00004141"/>
    </source>
</evidence>
<comment type="subcellular location">
    <subcellularLocation>
        <location evidence="2">Membrane</location>
        <topology evidence="2">Multi-pass membrane protein</topology>
    </subcellularLocation>
</comment>
<evidence type="ECO:0000256" key="11">
    <source>
        <dbReference type="SAM" id="Phobius"/>
    </source>
</evidence>
<dbReference type="GO" id="GO:0000155">
    <property type="term" value="F:phosphorelay sensor kinase activity"/>
    <property type="evidence" value="ECO:0007669"/>
    <property type="project" value="InterPro"/>
</dbReference>
<evidence type="ECO:0000256" key="3">
    <source>
        <dbReference type="ARBA" id="ARBA00012438"/>
    </source>
</evidence>
<dbReference type="Pfam" id="PF00512">
    <property type="entry name" value="HisKA"/>
    <property type="match status" value="1"/>
</dbReference>
<dbReference type="InterPro" id="IPR050398">
    <property type="entry name" value="HssS/ArlS-like"/>
</dbReference>
<dbReference type="Gene3D" id="6.10.340.10">
    <property type="match status" value="1"/>
</dbReference>
<dbReference type="CDD" id="cd00082">
    <property type="entry name" value="HisKA"/>
    <property type="match status" value="1"/>
</dbReference>
<dbReference type="InterPro" id="IPR036097">
    <property type="entry name" value="HisK_dim/P_sf"/>
</dbReference>
<dbReference type="SMART" id="SM00388">
    <property type="entry name" value="HisKA"/>
    <property type="match status" value="1"/>
</dbReference>
<evidence type="ECO:0000256" key="5">
    <source>
        <dbReference type="ARBA" id="ARBA00022679"/>
    </source>
</evidence>
<gene>
    <name evidence="13" type="ORF">CcarbDRAFT_1749</name>
</gene>
<dbReference type="InterPro" id="IPR005467">
    <property type="entry name" value="His_kinase_dom"/>
</dbReference>
<keyword evidence="5" id="KW-0808">Transferase</keyword>
<dbReference type="SMART" id="SM00387">
    <property type="entry name" value="HATPase_c"/>
    <property type="match status" value="1"/>
</dbReference>
<dbReference type="GO" id="GO:0005886">
    <property type="term" value="C:plasma membrane"/>
    <property type="evidence" value="ECO:0007669"/>
    <property type="project" value="TreeGrafter"/>
</dbReference>
<evidence type="ECO:0000256" key="9">
    <source>
        <dbReference type="ARBA" id="ARBA00023012"/>
    </source>
</evidence>
<keyword evidence="9" id="KW-0902">Two-component regulatory system</keyword>
<comment type="caution">
    <text evidence="13">The sequence shown here is derived from an EMBL/GenBank/DDBJ whole genome shotgun (WGS) entry which is preliminary data.</text>
</comment>
<proteinExistence type="predicted"/>
<dbReference type="PRINTS" id="PR01780">
    <property type="entry name" value="LANTIREGPROT"/>
</dbReference>
<dbReference type="InterPro" id="IPR003594">
    <property type="entry name" value="HATPase_dom"/>
</dbReference>
<keyword evidence="4" id="KW-0597">Phosphoprotein</keyword>
<evidence type="ECO:0000256" key="6">
    <source>
        <dbReference type="ARBA" id="ARBA00022692"/>
    </source>
</evidence>
<dbReference type="SUPFAM" id="SSF55874">
    <property type="entry name" value="ATPase domain of HSP90 chaperone/DNA topoisomerase II/histidine kinase"/>
    <property type="match status" value="1"/>
</dbReference>
<organism evidence="13 14">
    <name type="scientific">Clostridium carboxidivorans P7</name>
    <dbReference type="NCBI Taxonomy" id="536227"/>
    <lineage>
        <taxon>Bacteria</taxon>
        <taxon>Bacillati</taxon>
        <taxon>Bacillota</taxon>
        <taxon>Clostridia</taxon>
        <taxon>Eubacteriales</taxon>
        <taxon>Clostridiaceae</taxon>
        <taxon>Clostridium</taxon>
    </lineage>
</organism>
<dbReference type="OrthoDB" id="84942at2"/>
<dbReference type="RefSeq" id="WP_007060634.1">
    <property type="nucleotide sequence ID" value="NZ_ACVI01000023.1"/>
</dbReference>
<dbReference type="EC" id="2.7.13.3" evidence="3"/>
<evidence type="ECO:0000259" key="12">
    <source>
        <dbReference type="PROSITE" id="PS50109"/>
    </source>
</evidence>
<dbReference type="InterPro" id="IPR036890">
    <property type="entry name" value="HATPase_C_sf"/>
</dbReference>
<evidence type="ECO:0000256" key="4">
    <source>
        <dbReference type="ARBA" id="ARBA00022553"/>
    </source>
</evidence>
<keyword evidence="8 11" id="KW-1133">Transmembrane helix</keyword>
<comment type="catalytic activity">
    <reaction evidence="1">
        <text>ATP + protein L-histidine = ADP + protein N-phospho-L-histidine.</text>
        <dbReference type="EC" id="2.7.13.3"/>
    </reaction>
</comment>
<keyword evidence="14" id="KW-1185">Reference proteome</keyword>
<dbReference type="InterPro" id="IPR003661">
    <property type="entry name" value="HisK_dim/P_dom"/>
</dbReference>
<keyword evidence="10 11" id="KW-0472">Membrane</keyword>
<feature type="domain" description="Histidine kinase" evidence="12">
    <location>
        <begin position="243"/>
        <end position="459"/>
    </location>
</feature>
<name>C6PSI2_9CLOT</name>
<evidence type="ECO:0000256" key="1">
    <source>
        <dbReference type="ARBA" id="ARBA00000085"/>
    </source>
</evidence>
<keyword evidence="6 11" id="KW-0812">Transmembrane</keyword>
<dbReference type="STRING" id="536227.Ccar_07175"/>
<keyword evidence="7 13" id="KW-0418">Kinase</keyword>
<dbReference type="AlphaFoldDB" id="C6PSI2"/>
<evidence type="ECO:0000256" key="8">
    <source>
        <dbReference type="ARBA" id="ARBA00022989"/>
    </source>
</evidence>
<sequence length="465" mass="53146">MGIIKKSPTMRRIFFRYLLTMIIAFIVFLSVYFELILLLIKFNVFLPANYSEGLAAASKSQIQSAQSVTESMIPKGCKFVVFDKNYKVIKTDLNSEDLEKAKKCAMGGSYGYRGGTKQYYVITRKDGVCVLQYYIIMRYSPDFLNNSLPNPQVMFALIFIFLCVTIIFGVSTLYGKKIKKQLNPLLEAVEKIKEKDLDFEAGYSKIKEFNDVLLSLSDMKEELKKSLSEKWSIEQAKREQISALAHDIKTPLAVIKGNAELLIDSPLNEDQQEYTNFIHKNANQIEKYIKLLIELSKAEKGFQIQLKRVDTKEFIKSIHNQLNTLACIKKLQVEFKDEGLPKKINIDYSLMYRAIINIISNAVDYSKEDSKIYFKAEYLQNNICFTITDSGKGFSEKDIKFAITQFYTGDKSRNYSKAHYGMGLYIAHSIVKQHGGELYIGNSPITGGAQVVIKVPENFKRTEDN</sequence>
<dbReference type="Gene3D" id="3.30.565.10">
    <property type="entry name" value="Histidine kinase-like ATPase, C-terminal domain"/>
    <property type="match status" value="1"/>
</dbReference>
<dbReference type="PROSITE" id="PS50109">
    <property type="entry name" value="HIS_KIN"/>
    <property type="match status" value="1"/>
</dbReference>
<dbReference type="PANTHER" id="PTHR45528">
    <property type="entry name" value="SENSOR HISTIDINE KINASE CPXA"/>
    <property type="match status" value="1"/>
</dbReference>
<dbReference type="eggNOG" id="COG2205">
    <property type="taxonomic scope" value="Bacteria"/>
</dbReference>
<feature type="transmembrane region" description="Helical" evidence="11">
    <location>
        <begin position="14"/>
        <end position="40"/>
    </location>
</feature>
<evidence type="ECO:0000256" key="7">
    <source>
        <dbReference type="ARBA" id="ARBA00022777"/>
    </source>
</evidence>
<feature type="transmembrane region" description="Helical" evidence="11">
    <location>
        <begin position="153"/>
        <end position="174"/>
    </location>
</feature>
<evidence type="ECO:0000313" key="13">
    <source>
        <dbReference type="EMBL" id="EET87756.1"/>
    </source>
</evidence>
<dbReference type="PANTHER" id="PTHR45528:SF8">
    <property type="entry name" value="HISTIDINE KINASE"/>
    <property type="match status" value="1"/>
</dbReference>
<evidence type="ECO:0000313" key="14">
    <source>
        <dbReference type="Proteomes" id="UP000004198"/>
    </source>
</evidence>
<reference evidence="13 14" key="1">
    <citation type="submission" date="2009-06" db="EMBL/GenBank/DDBJ databases">
        <title>The draft genome of Clostridium carboxidivorans P7.</title>
        <authorList>
            <consortium name="US DOE Joint Genome Institute (JGI-PGF)"/>
            <person name="Lucas S."/>
            <person name="Copeland A."/>
            <person name="Lapidus A."/>
            <person name="Glavina del Rio T."/>
            <person name="Tice H."/>
            <person name="Bruce D."/>
            <person name="Goodwin L."/>
            <person name="Pitluck S."/>
            <person name="Larimer F."/>
            <person name="Land M.L."/>
            <person name="Hauser L."/>
            <person name="Hemme C.L."/>
        </authorList>
    </citation>
    <scope>NUCLEOTIDE SEQUENCE [LARGE SCALE GENOMIC DNA]</scope>
    <source>
        <strain evidence="13 14">P7</strain>
    </source>
</reference>
<protein>
    <recommendedName>
        <fullName evidence="3">histidine kinase</fullName>
        <ecNumber evidence="3">2.7.13.3</ecNumber>
    </recommendedName>
</protein>
<accession>C6PSI2</accession>
<evidence type="ECO:0000256" key="10">
    <source>
        <dbReference type="ARBA" id="ARBA00023136"/>
    </source>
</evidence>
<dbReference type="PATRIC" id="fig|536227.13.peg.1508"/>
<dbReference type="Gene3D" id="1.10.287.130">
    <property type="match status" value="1"/>
</dbReference>
<dbReference type="KEGG" id="cck:Ccar_07175"/>
<dbReference type="Proteomes" id="UP000004198">
    <property type="component" value="Unassembled WGS sequence"/>
</dbReference>
<dbReference type="Pfam" id="PF02518">
    <property type="entry name" value="HATPase_c"/>
    <property type="match status" value="1"/>
</dbReference>
<dbReference type="InterPro" id="IPR008358">
    <property type="entry name" value="Sig_transdc_His_kin/Pase_MprB"/>
</dbReference>
<dbReference type="EMBL" id="ACVI01000023">
    <property type="protein sequence ID" value="EET87756.1"/>
    <property type="molecule type" value="Genomic_DNA"/>
</dbReference>
<dbReference type="SUPFAM" id="SSF47384">
    <property type="entry name" value="Homodimeric domain of signal transducing histidine kinase"/>
    <property type="match status" value="1"/>
</dbReference>